<dbReference type="Gene3D" id="3.40.50.200">
    <property type="entry name" value="Peptidase S8/S53 domain"/>
    <property type="match status" value="1"/>
</dbReference>
<keyword evidence="13" id="KW-0812">Transmembrane</keyword>
<dbReference type="GO" id="GO:0004252">
    <property type="term" value="F:serine-type endopeptidase activity"/>
    <property type="evidence" value="ECO:0007669"/>
    <property type="project" value="UniProtKB-UniRule"/>
</dbReference>
<dbReference type="EC" id="3.4.21.96" evidence="18"/>
<organism evidence="18 19">
    <name type="scientific">Trueperella bernardiae</name>
    <dbReference type="NCBI Taxonomy" id="59561"/>
    <lineage>
        <taxon>Bacteria</taxon>
        <taxon>Bacillati</taxon>
        <taxon>Actinomycetota</taxon>
        <taxon>Actinomycetes</taxon>
        <taxon>Actinomycetales</taxon>
        <taxon>Actinomycetaceae</taxon>
        <taxon>Trueperella</taxon>
    </lineage>
</organism>
<dbReference type="InterPro" id="IPR000209">
    <property type="entry name" value="Peptidase_S8/S53_dom"/>
</dbReference>
<keyword evidence="3" id="KW-0964">Secreted</keyword>
<evidence type="ECO:0000256" key="10">
    <source>
        <dbReference type="PROSITE-ProRule" id="PRU01240"/>
    </source>
</evidence>
<evidence type="ECO:0000256" key="12">
    <source>
        <dbReference type="SAM" id="MobiDB-lite"/>
    </source>
</evidence>
<protein>
    <submittedName>
        <fullName evidence="18">PII-type proteinase</fullName>
        <ecNumber evidence="18">3.4.21.96</ecNumber>
    </submittedName>
</protein>
<evidence type="ECO:0000256" key="3">
    <source>
        <dbReference type="ARBA" id="ARBA00022525"/>
    </source>
</evidence>
<dbReference type="SUPFAM" id="SSF52743">
    <property type="entry name" value="Subtilisin-like"/>
    <property type="match status" value="1"/>
</dbReference>
<dbReference type="InterPro" id="IPR010435">
    <property type="entry name" value="C5a/SBT2-like_Fn3"/>
</dbReference>
<dbReference type="InterPro" id="IPR034216">
    <property type="entry name" value="C5a_Peptidase"/>
</dbReference>
<sequence>MKKQLIAGLAVLALSLGSVPAMAAPEPPPAPPAPSTTAEKSVKTVPVIVTLDSGAGKVDATAKALAAKYNMTLRRQFSYLVNGFSAYIPASAIAELAREKGVVAVDRMRVYYPSMESATTLTQVDTAAENHGVDGEGLVVAIVDTGIDIAHQDMRLDDGVDTKLAPEPGFTAKVPYGYNFADGNTEVKDTTASQHGMHVAGIVAANGGEDADVATNGRINGVAPNAQLLAMKVFSNDPNRTGAAADDIMAAVEESVRRGADVINLSLGYPNGNEGQSVGEQRVIAKARAAGVEVIVAAGNEGQNGSPTGVNDDALGLLDDGTVGSPSTGTGAWSVASVENATTINSRGVAKNDAGEYDFAHQLQAGSTDGTPMEIVDGGLGKVDDVLGKDFAGKYVLIQRGEIPFSDKFLNAQAAGAAGVIVYNHEEGGDEFAGMAGLENVTIPGAFIGHTDGVKLLEMIAQGTTTVSLTSEALIQANPVAMTPSTFTSWGAGPELGFKPEIAGIGGNVYSTVNDNRYETQSGTSMAAPHVAGVAALMIQKAEGDGTGRSRAEVVLRNRVALSNTALILDHDGVPYAPRQVGAGLVQVDDALDTQVYATVGGEPVVALKEVDGSTSFTVTLENDGDIDRAFTAGATCVVNEDEVSKEFTTTYCSDTDAIAASGTEVIVPAGGSAEVTYTLSVSGEDHWTQGWVTFESKDEDQPDLSVPYLGFAGDWNAEPIIDNPAYEGFDAPILSDGETTFTQTSLYTFINEGLYTFGDGEQFISPNNDGLADAVFAKVALLRNAKRVEVSILDESEKVVREIGSQDELVRPTLKEQLESPVNAAQTDFSDIRFDGKVYNPQTVAFEDLPDGKYFYRLSARMGDAWEPQTLDMPFGIDRVAPELEILSTEKNDDGDYVVRVKVTDDFSGINAVQGRFTWPSSVVISAGEPEDDVYTMTIPGGLADSVGYFEIYTSDRAINVVRKTVTLGDKLVIESEPTLADLDYINKNTESDQTGELLVEDGKLVLTGRAASDVVKVRAGDAEVEVPESGRFEIRPSLVQGENTVTVEGLNADGEVVATKTFTFICDTEPPVVTITSPANRDEIAAQVEAGVVKVEGTVADNLGAVTVSIEGDEVEVVDGRFTADVPVSPGRLTLSVHARDAAGNLGVGTIVLAPADASTPLALEANLGFNQNFNVVTADDDALSAGEDGEYTYLYAGRFNRVPGSFLVNGEPVEVAEDGTFETPVALREGITGFNVRITDVDGTVLVGNKVKVLLDLTAPKIEMSKPGVNPDGALYLREAGEVEFAGTVSDNAFGYVLSINGDHVDQFFTIDDPGAAVNARDFATKVAAADGDTILVLLEDHLGNAFAQLIPVVVDAVAPVIEVDLEPEAKMKASETQTVNIRVTDDHLSDATVYVDGEAVVARQTVVTPAPGAGILLDEGKDLVGGQPSAVALREAGIEETDADGEAGEAGAVEGVTLLSFEVGPDFEVGEHEIVVDATDKAGNTSAAAVPFEVVKDPDPEPDPVDPTPNPDDTFVPGIDDGDLTDPDANGGHTWVPGQVGTTDGQKPGTPGGQAGQKAPEKGSLSYTGAAVTGVATLAGALLLVGALIRRRANA</sequence>
<dbReference type="SUPFAM" id="SSF52025">
    <property type="entry name" value="PA domain"/>
    <property type="match status" value="1"/>
</dbReference>
<dbReference type="CDD" id="cd07475">
    <property type="entry name" value="Peptidases_S8_C5a_Peptidase"/>
    <property type="match status" value="1"/>
</dbReference>
<keyword evidence="19" id="KW-1185">Reference proteome</keyword>
<feature type="chain" id="PRO_5006924217" evidence="14">
    <location>
        <begin position="24"/>
        <end position="1599"/>
    </location>
</feature>
<evidence type="ECO:0000256" key="8">
    <source>
        <dbReference type="ARBA" id="ARBA00022825"/>
    </source>
</evidence>
<dbReference type="Gene3D" id="2.60.40.1710">
    <property type="entry name" value="Subtilisin-like superfamily"/>
    <property type="match status" value="1"/>
</dbReference>
<dbReference type="Pfam" id="PF09136">
    <property type="entry name" value="Glucodextran_B"/>
    <property type="match status" value="1"/>
</dbReference>
<dbReference type="InterPro" id="IPR013783">
    <property type="entry name" value="Ig-like_fold"/>
</dbReference>
<keyword evidence="13" id="KW-0472">Membrane</keyword>
<feature type="active site" description="Charge relay system" evidence="9 10">
    <location>
        <position position="144"/>
    </location>
</feature>
<dbReference type="Pfam" id="PF06280">
    <property type="entry name" value="fn3_5"/>
    <property type="match status" value="1"/>
</dbReference>
<dbReference type="GO" id="GO:0016020">
    <property type="term" value="C:membrane"/>
    <property type="evidence" value="ECO:0007669"/>
    <property type="project" value="InterPro"/>
</dbReference>
<feature type="signal peptide" evidence="14">
    <location>
        <begin position="1"/>
        <end position="23"/>
    </location>
</feature>
<dbReference type="InterPro" id="IPR023828">
    <property type="entry name" value="Peptidase_S8_Ser-AS"/>
</dbReference>
<evidence type="ECO:0000256" key="14">
    <source>
        <dbReference type="SAM" id="SignalP"/>
    </source>
</evidence>
<dbReference type="InterPro" id="IPR046450">
    <property type="entry name" value="PA_dom_sf"/>
</dbReference>
<keyword evidence="6" id="KW-0677">Repeat</keyword>
<feature type="active site" description="Charge relay system" evidence="9 10">
    <location>
        <position position="195"/>
    </location>
</feature>
<dbReference type="InterPro" id="IPR003137">
    <property type="entry name" value="PA_domain"/>
</dbReference>
<dbReference type="RefSeq" id="WP_062614247.1">
    <property type="nucleotide sequence ID" value="NZ_LNIZ01000011.1"/>
</dbReference>
<feature type="domain" description="PA" evidence="16">
    <location>
        <begin position="385"/>
        <end position="456"/>
    </location>
</feature>
<keyword evidence="7 10" id="KW-0378">Hydrolase</keyword>
<dbReference type="CDD" id="cd02133">
    <property type="entry name" value="PA_C5a_like"/>
    <property type="match status" value="1"/>
</dbReference>
<dbReference type="OrthoDB" id="614750at2"/>
<keyword evidence="8 10" id="KW-0720">Serine protease</keyword>
<evidence type="ECO:0000256" key="2">
    <source>
        <dbReference type="ARBA" id="ARBA00022512"/>
    </source>
</evidence>
<dbReference type="InterPro" id="IPR022398">
    <property type="entry name" value="Peptidase_S8_His-AS"/>
</dbReference>
<keyword evidence="2" id="KW-0134">Cell wall</keyword>
<keyword evidence="13" id="KW-1133">Transmembrane helix</keyword>
<dbReference type="Pfam" id="PF00082">
    <property type="entry name" value="Peptidase_S8"/>
    <property type="match status" value="1"/>
</dbReference>
<dbReference type="STRING" id="59561.AQZ59_01751"/>
<evidence type="ECO:0000259" key="17">
    <source>
        <dbReference type="Pfam" id="PF06280"/>
    </source>
</evidence>
<evidence type="ECO:0000313" key="19">
    <source>
        <dbReference type="Proteomes" id="UP000054404"/>
    </source>
</evidence>
<dbReference type="PANTHER" id="PTHR43806:SF11">
    <property type="entry name" value="CEREVISIN-RELATED"/>
    <property type="match status" value="1"/>
</dbReference>
<dbReference type="PROSITE" id="PS51892">
    <property type="entry name" value="SUBTILASE"/>
    <property type="match status" value="1"/>
</dbReference>
<dbReference type="InterPro" id="IPR050131">
    <property type="entry name" value="Peptidase_S8_subtilisin-like"/>
</dbReference>
<feature type="transmembrane region" description="Helical" evidence="13">
    <location>
        <begin position="1571"/>
        <end position="1593"/>
    </location>
</feature>
<dbReference type="PANTHER" id="PTHR43806">
    <property type="entry name" value="PEPTIDASE S8"/>
    <property type="match status" value="1"/>
</dbReference>
<dbReference type="InterPro" id="IPR015500">
    <property type="entry name" value="Peptidase_S8_subtilisin-rel"/>
</dbReference>
<evidence type="ECO:0000256" key="6">
    <source>
        <dbReference type="ARBA" id="ARBA00022737"/>
    </source>
</evidence>
<evidence type="ECO:0000256" key="7">
    <source>
        <dbReference type="ARBA" id="ARBA00022801"/>
    </source>
</evidence>
<comment type="caution">
    <text evidence="18">The sequence shown here is derived from an EMBL/GenBank/DDBJ whole genome shotgun (WGS) entry which is preliminary data.</text>
</comment>
<dbReference type="PROSITE" id="PS00137">
    <property type="entry name" value="SUBTILASE_HIS"/>
    <property type="match status" value="1"/>
</dbReference>
<evidence type="ECO:0000256" key="1">
    <source>
        <dbReference type="ARBA" id="ARBA00011073"/>
    </source>
</evidence>
<dbReference type="Gene3D" id="3.50.30.30">
    <property type="match status" value="1"/>
</dbReference>
<dbReference type="Proteomes" id="UP000054404">
    <property type="component" value="Unassembled WGS sequence"/>
</dbReference>
<dbReference type="Gene3D" id="2.60.40.10">
    <property type="entry name" value="Immunoglobulins"/>
    <property type="match status" value="2"/>
</dbReference>
<evidence type="ECO:0000256" key="4">
    <source>
        <dbReference type="ARBA" id="ARBA00022670"/>
    </source>
</evidence>
<comment type="similarity">
    <text evidence="1 10 11">Belongs to the peptidase S8 family.</text>
</comment>
<feature type="domain" description="C5a peptidase/Subtilisin-like protease SBT2-like Fn3-like" evidence="17">
    <location>
        <begin position="606"/>
        <end position="710"/>
    </location>
</feature>
<proteinExistence type="inferred from homology"/>
<keyword evidence="5 14" id="KW-0732">Signal</keyword>
<dbReference type="GO" id="GO:0005975">
    <property type="term" value="P:carbohydrate metabolic process"/>
    <property type="evidence" value="ECO:0007669"/>
    <property type="project" value="UniProtKB-ARBA"/>
</dbReference>
<feature type="region of interest" description="Disordered" evidence="12">
    <location>
        <begin position="1497"/>
        <end position="1568"/>
    </location>
</feature>
<name>A0A0W1KHA3_9ACTO</name>
<feature type="active site" description="Charge relay system" evidence="9 10">
    <location>
        <position position="525"/>
    </location>
</feature>
<dbReference type="Pfam" id="PF02225">
    <property type="entry name" value="PA"/>
    <property type="match status" value="1"/>
</dbReference>
<dbReference type="PATRIC" id="fig|59561.3.peg.1736"/>
<evidence type="ECO:0000256" key="13">
    <source>
        <dbReference type="SAM" id="Phobius"/>
    </source>
</evidence>
<evidence type="ECO:0000313" key="18">
    <source>
        <dbReference type="EMBL" id="KTF03429.1"/>
    </source>
</evidence>
<reference evidence="18 19" key="1">
    <citation type="submission" date="2015-11" db="EMBL/GenBank/DDBJ databases">
        <title>Draft Genome Sequence of the Type Strain Trueperella bernardiae LCDC 89-0504T, Isolated from Blood Culture.</title>
        <authorList>
            <person name="Bernier A.-M."/>
            <person name="Bernard K."/>
        </authorList>
    </citation>
    <scope>NUCLEOTIDE SEQUENCE [LARGE SCALE GENOMIC DNA]</scope>
    <source>
        <strain evidence="18 19">LCDC 89-0504</strain>
    </source>
</reference>
<accession>A0A0W1KHA3</accession>
<keyword evidence="4 10" id="KW-0645">Protease</keyword>
<evidence type="ECO:0000256" key="5">
    <source>
        <dbReference type="ARBA" id="ARBA00022729"/>
    </source>
</evidence>
<dbReference type="PROSITE" id="PS00136">
    <property type="entry name" value="SUBTILASE_ASP"/>
    <property type="match status" value="1"/>
</dbReference>
<feature type="domain" description="Peptidase S8/S53" evidence="15">
    <location>
        <begin position="135"/>
        <end position="566"/>
    </location>
</feature>
<dbReference type="EMBL" id="LNIZ01000011">
    <property type="protein sequence ID" value="KTF03429.1"/>
    <property type="molecule type" value="Genomic_DNA"/>
</dbReference>
<dbReference type="PROSITE" id="PS00138">
    <property type="entry name" value="SUBTILASE_SER"/>
    <property type="match status" value="1"/>
</dbReference>
<dbReference type="InterPro" id="IPR023827">
    <property type="entry name" value="Peptidase_S8_Asp-AS"/>
</dbReference>
<evidence type="ECO:0000259" key="15">
    <source>
        <dbReference type="Pfam" id="PF00082"/>
    </source>
</evidence>
<gene>
    <name evidence="18" type="primary">prtP</name>
    <name evidence="18" type="ORF">AQZ59_01751</name>
</gene>
<evidence type="ECO:0000259" key="16">
    <source>
        <dbReference type="Pfam" id="PF02225"/>
    </source>
</evidence>
<dbReference type="GO" id="GO:0006508">
    <property type="term" value="P:proteolysis"/>
    <property type="evidence" value="ECO:0007669"/>
    <property type="project" value="UniProtKB-KW"/>
</dbReference>
<evidence type="ECO:0000256" key="9">
    <source>
        <dbReference type="PIRSR" id="PIRSR615500-1"/>
    </source>
</evidence>
<dbReference type="PRINTS" id="PR00723">
    <property type="entry name" value="SUBTILISIN"/>
</dbReference>
<dbReference type="InterPro" id="IPR036852">
    <property type="entry name" value="Peptidase_S8/S53_dom_sf"/>
</dbReference>
<evidence type="ECO:0000256" key="11">
    <source>
        <dbReference type="RuleBase" id="RU003355"/>
    </source>
</evidence>